<evidence type="ECO:0000313" key="2">
    <source>
        <dbReference type="Proteomes" id="UP001165293"/>
    </source>
</evidence>
<accession>A0ABS8JIC3</accession>
<dbReference type="EMBL" id="JAJGAK010000002">
    <property type="protein sequence ID" value="MCC8363326.1"/>
    <property type="molecule type" value="Genomic_DNA"/>
</dbReference>
<reference evidence="1" key="1">
    <citation type="submission" date="2021-10" db="EMBL/GenBank/DDBJ databases">
        <authorList>
            <person name="Lyu M."/>
            <person name="Wang X."/>
            <person name="Meng X."/>
            <person name="Xu K."/>
        </authorList>
    </citation>
    <scope>NUCLEOTIDE SEQUENCE</scope>
    <source>
        <strain evidence="1">A6</strain>
    </source>
</reference>
<proteinExistence type="predicted"/>
<sequence>MMVNDGTIRVGSLVDYQNAEKHSGGVLDEAEGTRTTVVQAGAHEVWTNENMPEPVKAILGEIPANQAWHVHGSTFSAVYVANAFVYCLSMKYDEALLDESQFDADAIVEIIDTAGFFAAVDVVMAEYGCRFFNAVECKYVGRVAPDGDRRTLYHAVEVKEERYSKQAECRLVWRARDDTVDKPAIMVTHRSIASACRRIY</sequence>
<protein>
    <submittedName>
        <fullName evidence="1">Uncharacterized protein</fullName>
    </submittedName>
</protein>
<organism evidence="1 2">
    <name type="scientific">Noviluteimonas lactosilytica</name>
    <dbReference type="NCBI Taxonomy" id="2888523"/>
    <lineage>
        <taxon>Bacteria</taxon>
        <taxon>Pseudomonadati</taxon>
        <taxon>Pseudomonadota</taxon>
        <taxon>Gammaproteobacteria</taxon>
        <taxon>Lysobacterales</taxon>
        <taxon>Lysobacteraceae</taxon>
        <taxon>Noviluteimonas</taxon>
    </lineage>
</organism>
<dbReference type="RefSeq" id="WP_230526958.1">
    <property type="nucleotide sequence ID" value="NZ_JAJGAK010000002.1"/>
</dbReference>
<comment type="caution">
    <text evidence="1">The sequence shown here is derived from an EMBL/GenBank/DDBJ whole genome shotgun (WGS) entry which is preliminary data.</text>
</comment>
<keyword evidence="2" id="KW-1185">Reference proteome</keyword>
<evidence type="ECO:0000313" key="1">
    <source>
        <dbReference type="EMBL" id="MCC8363326.1"/>
    </source>
</evidence>
<dbReference type="Proteomes" id="UP001165293">
    <property type="component" value="Unassembled WGS sequence"/>
</dbReference>
<name>A0ABS8JIC3_9GAMM</name>
<gene>
    <name evidence="1" type="ORF">LK996_09600</name>
</gene>